<evidence type="ECO:0000256" key="1">
    <source>
        <dbReference type="SAM" id="Coils"/>
    </source>
</evidence>
<dbReference type="AlphaFoldDB" id="A0A7J5Y7Y5"/>
<feature type="coiled-coil region" evidence="1">
    <location>
        <begin position="88"/>
        <end position="115"/>
    </location>
</feature>
<accession>A0A7J5Y7Y5</accession>
<proteinExistence type="predicted"/>
<reference evidence="2 3" key="1">
    <citation type="submission" date="2020-03" db="EMBL/GenBank/DDBJ databases">
        <title>Dissostichus mawsoni Genome sequencing and assembly.</title>
        <authorList>
            <person name="Park H."/>
        </authorList>
    </citation>
    <scope>NUCLEOTIDE SEQUENCE [LARGE SCALE GENOMIC DNA]</scope>
    <source>
        <strain evidence="2">DM0001</strain>
        <tissue evidence="2">Muscle</tissue>
    </source>
</reference>
<name>A0A7J5Y7Y5_DISMA</name>
<protein>
    <submittedName>
        <fullName evidence="2">Uncharacterized protein</fullName>
    </submittedName>
</protein>
<comment type="caution">
    <text evidence="2">The sequence shown here is derived from an EMBL/GenBank/DDBJ whole genome shotgun (WGS) entry which is preliminary data.</text>
</comment>
<evidence type="ECO:0000313" key="2">
    <source>
        <dbReference type="EMBL" id="KAF3844849.1"/>
    </source>
</evidence>
<dbReference type="OrthoDB" id="2134857at2759"/>
<dbReference type="Proteomes" id="UP000518266">
    <property type="component" value="Unassembled WGS sequence"/>
</dbReference>
<organism evidence="2 3">
    <name type="scientific">Dissostichus mawsoni</name>
    <name type="common">Antarctic cod</name>
    <dbReference type="NCBI Taxonomy" id="36200"/>
    <lineage>
        <taxon>Eukaryota</taxon>
        <taxon>Metazoa</taxon>
        <taxon>Chordata</taxon>
        <taxon>Craniata</taxon>
        <taxon>Vertebrata</taxon>
        <taxon>Euteleostomi</taxon>
        <taxon>Actinopterygii</taxon>
        <taxon>Neopterygii</taxon>
        <taxon>Teleostei</taxon>
        <taxon>Neoteleostei</taxon>
        <taxon>Acanthomorphata</taxon>
        <taxon>Eupercaria</taxon>
        <taxon>Perciformes</taxon>
        <taxon>Notothenioidei</taxon>
        <taxon>Nototheniidae</taxon>
        <taxon>Dissostichus</taxon>
    </lineage>
</organism>
<dbReference type="EMBL" id="JAAKFY010000015">
    <property type="protein sequence ID" value="KAF3844849.1"/>
    <property type="molecule type" value="Genomic_DNA"/>
</dbReference>
<keyword evidence="3" id="KW-1185">Reference proteome</keyword>
<sequence>MTTSSLGTALDPGDPRLKLRVENRIQNIFVTQSEDNRNQKEENVNHIPVVTETSGRVLEAGVNTLQKTLVLKKQAELDVVDQQLAVKRAEFKSRVEGLAQRRSELELKLQQVISNPLKVNKSMNDPLDIC</sequence>
<evidence type="ECO:0000313" key="3">
    <source>
        <dbReference type="Proteomes" id="UP000518266"/>
    </source>
</evidence>
<gene>
    <name evidence="2" type="ORF">F7725_008012</name>
</gene>
<keyword evidence="1" id="KW-0175">Coiled coil</keyword>